<dbReference type="SUPFAM" id="SSF81383">
    <property type="entry name" value="F-box domain"/>
    <property type="match status" value="1"/>
</dbReference>
<evidence type="ECO:0000259" key="2">
    <source>
        <dbReference type="Pfam" id="PF23622"/>
    </source>
</evidence>
<dbReference type="InterPro" id="IPR032675">
    <property type="entry name" value="LRR_dom_sf"/>
</dbReference>
<dbReference type="InterPro" id="IPR036047">
    <property type="entry name" value="F-box-like_dom_sf"/>
</dbReference>
<dbReference type="InterPro" id="IPR053781">
    <property type="entry name" value="F-box_AtFBL13-like"/>
</dbReference>
<name>A0ABM1HCB8_SOLPN</name>
<dbReference type="Pfam" id="PF00646">
    <property type="entry name" value="F-box"/>
    <property type="match status" value="1"/>
</dbReference>
<dbReference type="CDD" id="cd22160">
    <property type="entry name" value="F-box_AtFBL13-like"/>
    <property type="match status" value="1"/>
</dbReference>
<evidence type="ECO:0000259" key="1">
    <source>
        <dbReference type="Pfam" id="PF00646"/>
    </source>
</evidence>
<dbReference type="InterPro" id="IPR050232">
    <property type="entry name" value="FBL13/AtMIF1-like"/>
</dbReference>
<feature type="domain" description="F-box" evidence="1">
    <location>
        <begin position="7"/>
        <end position="51"/>
    </location>
</feature>
<dbReference type="Proteomes" id="UP000694930">
    <property type="component" value="Chromosome 8"/>
</dbReference>
<reference evidence="4" key="2">
    <citation type="submission" date="2025-08" db="UniProtKB">
        <authorList>
            <consortium name="RefSeq"/>
        </authorList>
    </citation>
    <scope>IDENTIFICATION</scope>
</reference>
<evidence type="ECO:0000313" key="3">
    <source>
        <dbReference type="Proteomes" id="UP000694930"/>
    </source>
</evidence>
<evidence type="ECO:0000313" key="4">
    <source>
        <dbReference type="RefSeq" id="XP_015083462.1"/>
    </source>
</evidence>
<dbReference type="Gene3D" id="3.80.10.10">
    <property type="entry name" value="Ribonuclease Inhibitor"/>
    <property type="match status" value="1"/>
</dbReference>
<proteinExistence type="predicted"/>
<sequence>MAKENRFSDLPDSVLIHILSMMCKNSEDSKEVVRTSVLSKQWQFLWKSVPVPLDFYLEENFLDDDMQEMVNFTHRELHYFRSFDKIRKLELIFDFYKPEDFVEDIDLWIYVATELGKVEDLILECECGYEFPQFAYKNATLRNLDLRFCTVNPLANVNWSGIVSLSFSNMCLKDGVMKKILSGCPNLECLKLYDLHGLHRLRISNVKLRKLVIKDLTYDDECGQWLVIIAPHIKDLEILGLCRGIRLRNVDSLVTAVLDFNLNFEEDQSKRKSRESTCLKYIFQSVAHIKKLELGCWCSEYLSILELDGWQPQPSTWKFLQLSTTLRQLDFPGISSYLQSSSHLETLVIDGYNESRAQLLRYTSEDEQVKRFERHDFSGSFRHLRTIEILDFSVSMLPFVEYLLKHASVLEKIVIVPRSKSSDAYVEIVKEFLRFPRSSSSVTLCLKLD</sequence>
<keyword evidence="3" id="KW-1185">Reference proteome</keyword>
<accession>A0ABM1HCB8</accession>
<dbReference type="GeneID" id="107026865"/>
<dbReference type="SUPFAM" id="SSF52047">
    <property type="entry name" value="RNI-like"/>
    <property type="match status" value="1"/>
</dbReference>
<gene>
    <name evidence="4" type="primary">LOC107026865</name>
</gene>
<organism evidence="3 4">
    <name type="scientific">Solanum pennellii</name>
    <name type="common">Tomato</name>
    <name type="synonym">Lycopersicon pennellii</name>
    <dbReference type="NCBI Taxonomy" id="28526"/>
    <lineage>
        <taxon>Eukaryota</taxon>
        <taxon>Viridiplantae</taxon>
        <taxon>Streptophyta</taxon>
        <taxon>Embryophyta</taxon>
        <taxon>Tracheophyta</taxon>
        <taxon>Spermatophyta</taxon>
        <taxon>Magnoliopsida</taxon>
        <taxon>eudicotyledons</taxon>
        <taxon>Gunneridae</taxon>
        <taxon>Pentapetalae</taxon>
        <taxon>asterids</taxon>
        <taxon>lamiids</taxon>
        <taxon>Solanales</taxon>
        <taxon>Solanaceae</taxon>
        <taxon>Solanoideae</taxon>
        <taxon>Solaneae</taxon>
        <taxon>Solanum</taxon>
        <taxon>Solanum subgen. Lycopersicon</taxon>
    </lineage>
</organism>
<reference evidence="3" key="1">
    <citation type="journal article" date="2014" name="Nat. Genet.">
        <title>The genome of the stress-tolerant wild tomato species Solanum pennellii.</title>
        <authorList>
            <person name="Bolger A."/>
            <person name="Scossa F."/>
            <person name="Bolger M.E."/>
            <person name="Lanz C."/>
            <person name="Maumus F."/>
            <person name="Tohge T."/>
            <person name="Quesneville H."/>
            <person name="Alseekh S."/>
            <person name="Sorensen I."/>
            <person name="Lichtenstein G."/>
            <person name="Fich E.A."/>
            <person name="Conte M."/>
            <person name="Keller H."/>
            <person name="Schneeberger K."/>
            <person name="Schwacke R."/>
            <person name="Ofner I."/>
            <person name="Vrebalov J."/>
            <person name="Xu Y."/>
            <person name="Osorio S."/>
            <person name="Aflitos S.A."/>
            <person name="Schijlen E."/>
            <person name="Jimenez-Gomez J.M."/>
            <person name="Ryngajllo M."/>
            <person name="Kimura S."/>
            <person name="Kumar R."/>
            <person name="Koenig D."/>
            <person name="Headland L.R."/>
            <person name="Maloof J.N."/>
            <person name="Sinha N."/>
            <person name="van Ham R.C."/>
            <person name="Lankhorst R.K."/>
            <person name="Mao L."/>
            <person name="Vogel A."/>
            <person name="Arsova B."/>
            <person name="Panstruga R."/>
            <person name="Fei Z."/>
            <person name="Rose J.K."/>
            <person name="Zamir D."/>
            <person name="Carrari F."/>
            <person name="Giovannoni J.J."/>
            <person name="Weigel D."/>
            <person name="Usadel B."/>
            <person name="Fernie A.R."/>
        </authorList>
    </citation>
    <scope>NUCLEOTIDE SEQUENCE [LARGE SCALE GENOMIC DNA]</scope>
    <source>
        <strain evidence="3">cv. LA0716</strain>
    </source>
</reference>
<protein>
    <submittedName>
        <fullName evidence="4">F-box protein At5g03100-like</fullName>
    </submittedName>
</protein>
<dbReference type="PANTHER" id="PTHR31900:SF30">
    <property type="entry name" value="SUPERFAMILY PROTEIN, PUTATIVE-RELATED"/>
    <property type="match status" value="1"/>
</dbReference>
<dbReference type="RefSeq" id="XP_015083462.1">
    <property type="nucleotide sequence ID" value="XM_015227976.2"/>
</dbReference>
<dbReference type="Pfam" id="PF23622">
    <property type="entry name" value="LRR_At1g61320_AtMIF1"/>
    <property type="match status" value="1"/>
</dbReference>
<feature type="domain" description="At1g61320/AtMIF1 LRR" evidence="2">
    <location>
        <begin position="86"/>
        <end position="415"/>
    </location>
</feature>
<dbReference type="PANTHER" id="PTHR31900">
    <property type="entry name" value="F-BOX/RNI SUPERFAMILY PROTEIN-RELATED"/>
    <property type="match status" value="1"/>
</dbReference>
<dbReference type="InterPro" id="IPR055357">
    <property type="entry name" value="LRR_At1g61320_AtMIF1"/>
</dbReference>
<dbReference type="InterPro" id="IPR001810">
    <property type="entry name" value="F-box_dom"/>
</dbReference>